<evidence type="ECO:0000259" key="2">
    <source>
        <dbReference type="Pfam" id="PF21181"/>
    </source>
</evidence>
<dbReference type="RefSeq" id="WP_116174377.1">
    <property type="nucleotide sequence ID" value="NZ_CP144375.1"/>
</dbReference>
<keyword evidence="3" id="KW-0378">Hydrolase</keyword>
<dbReference type="AlphaFoldDB" id="A0A3E0HV24"/>
<feature type="domain" description="SGNH hydrolase-type esterase" evidence="1">
    <location>
        <begin position="147"/>
        <end position="299"/>
    </location>
</feature>
<dbReference type="Gene3D" id="2.60.120.260">
    <property type="entry name" value="Galactose-binding domain-like"/>
    <property type="match status" value="1"/>
</dbReference>
<dbReference type="InterPro" id="IPR013830">
    <property type="entry name" value="SGNH_hydro"/>
</dbReference>
<dbReference type="SUPFAM" id="SSF52266">
    <property type="entry name" value="SGNH hydrolase"/>
    <property type="match status" value="1"/>
</dbReference>
<dbReference type="Gene3D" id="3.40.50.1110">
    <property type="entry name" value="SGNH hydrolase"/>
    <property type="match status" value="1"/>
</dbReference>
<proteinExistence type="predicted"/>
<reference evidence="3 4" key="1">
    <citation type="submission" date="2018-08" db="EMBL/GenBank/DDBJ databases">
        <title>Genomic Encyclopedia of Archaeal and Bacterial Type Strains, Phase II (KMG-II): from individual species to whole genera.</title>
        <authorList>
            <person name="Goeker M."/>
        </authorList>
    </citation>
    <scope>NUCLEOTIDE SEQUENCE [LARGE SCALE GENOMIC DNA]</scope>
    <source>
        <strain evidence="3 4">DSM 45791</strain>
    </source>
</reference>
<gene>
    <name evidence="3" type="ORF">BCF44_10468</name>
</gene>
<dbReference type="Proteomes" id="UP000256269">
    <property type="component" value="Unassembled WGS sequence"/>
</dbReference>
<accession>A0A3E0HV24</accession>
<dbReference type="InterPro" id="IPR048977">
    <property type="entry name" value="SsfX3-like_N"/>
</dbReference>
<comment type="caution">
    <text evidence="3">The sequence shown here is derived from an EMBL/GenBank/DDBJ whole genome shotgun (WGS) entry which is preliminary data.</text>
</comment>
<organism evidence="3 4">
    <name type="scientific">Kutzneria buriramensis</name>
    <dbReference type="NCBI Taxonomy" id="1045776"/>
    <lineage>
        <taxon>Bacteria</taxon>
        <taxon>Bacillati</taxon>
        <taxon>Actinomycetota</taxon>
        <taxon>Actinomycetes</taxon>
        <taxon>Pseudonocardiales</taxon>
        <taxon>Pseudonocardiaceae</taxon>
        <taxon>Kutzneria</taxon>
    </lineage>
</organism>
<feature type="domain" description="SsfX3-like N-terminal" evidence="2">
    <location>
        <begin position="13"/>
        <end position="117"/>
    </location>
</feature>
<evidence type="ECO:0000259" key="1">
    <source>
        <dbReference type="Pfam" id="PF13472"/>
    </source>
</evidence>
<dbReference type="OrthoDB" id="2060945at2"/>
<dbReference type="InterPro" id="IPR036514">
    <property type="entry name" value="SGNH_hydro_sf"/>
</dbReference>
<keyword evidence="4" id="KW-1185">Reference proteome</keyword>
<dbReference type="Pfam" id="PF21181">
    <property type="entry name" value="SsfX3_N"/>
    <property type="match status" value="1"/>
</dbReference>
<protein>
    <submittedName>
        <fullName evidence="3">GDSL-like lipase/acylhydrolase family protein</fullName>
    </submittedName>
</protein>
<evidence type="ECO:0000313" key="4">
    <source>
        <dbReference type="Proteomes" id="UP000256269"/>
    </source>
</evidence>
<dbReference type="EMBL" id="QUNO01000004">
    <property type="protein sequence ID" value="REH49805.1"/>
    <property type="molecule type" value="Genomic_DNA"/>
</dbReference>
<dbReference type="GO" id="GO:0016787">
    <property type="term" value="F:hydrolase activity"/>
    <property type="evidence" value="ECO:0007669"/>
    <property type="project" value="UniProtKB-KW"/>
</dbReference>
<dbReference type="Pfam" id="PF13472">
    <property type="entry name" value="Lipase_GDSL_2"/>
    <property type="match status" value="1"/>
</dbReference>
<sequence length="323" mass="34923">MREVWLDPDDPQLSWDGLVELRRAGDWWQPWRLPADRIPTPRLAALARMPAGVRVGLRTDARLLSVPLFGDPDYSSPVDVVVDGQLAHRMAVKPGEQVLTVALPGQPANVDVWLPNYGRTQVGSLRLAAHSMVRPLSRTGPHWVAYGSAITQCRLVDGPSQTWPAELARRHGWRLTCLGFSGECHLDPVVAQTIHEQCPDLVTLCVGVDIHHAASFSRRTLGPALESFLDVIADQPVVVITPPLAPAREDEVNALGLTLADIRGLVAEAAGGVHVIDGRDLVYADLVVDGLHLGPDGYQSLADRISPLLAAELVQKPAAAYSA</sequence>
<evidence type="ECO:0000313" key="3">
    <source>
        <dbReference type="EMBL" id="REH49805.1"/>
    </source>
</evidence>
<name>A0A3E0HV24_9PSEU</name>